<proteinExistence type="predicted"/>
<dbReference type="EMBL" id="SRMQ01000006">
    <property type="protein sequence ID" value="TGJ76391.1"/>
    <property type="molecule type" value="Genomic_DNA"/>
</dbReference>
<dbReference type="Gene3D" id="3.90.640.20">
    <property type="entry name" value="Heat-shock cognate protein, ATPase"/>
    <property type="match status" value="1"/>
</dbReference>
<evidence type="ECO:0000256" key="1">
    <source>
        <dbReference type="SAM" id="MobiDB-lite"/>
    </source>
</evidence>
<protein>
    <recommendedName>
        <fullName evidence="3">DUF3298 domain-containing protein</fullName>
    </recommendedName>
</protein>
<keyword evidence="5" id="KW-1185">Reference proteome</keyword>
<accession>A0A4Z0YAW8</accession>
<feature type="signal peptide" evidence="2">
    <location>
        <begin position="1"/>
        <end position="20"/>
    </location>
</feature>
<dbReference type="RefSeq" id="WP_135659580.1">
    <property type="nucleotide sequence ID" value="NZ_SRMQ01000006.1"/>
</dbReference>
<dbReference type="Gene3D" id="3.30.565.40">
    <property type="entry name" value="Fervidobacterium nodosum Rt17-B1 like"/>
    <property type="match status" value="1"/>
</dbReference>
<sequence>MRKWAMSAVAFLLTVSICFSGCSSAPTAAKTGDSGKPTKAANAFSQKTEVMVKTEDDVQIQTAIPVYSGFSAAEKLNKEIRKISVDGIAEVKEMGKDLGDSVAEKHLYFTSFFDSFLDGDVLSVWIYSENYTGGAHGFRWLRTFNVNTKTGETYETPGALFKDPQAGTKLITDKILADIQRHPELYFPEAAQTVKDLNGKYSFYLDGQNLVVYFQLYDIAPYAAGIQEFKFPLKDLQTKIPLGGHKRGDIRLNGEDISFAAKVVSNDNGEFLPLEDTAKALGLTITQMDGKYTVNGKAVKPVMMDGTAYLPLMTFNDLLKEFGVKGFALFDGQILRMFLDNNTGKEIALGYRKENPSGSAQSSSSQTVKPEDKK</sequence>
<dbReference type="Proteomes" id="UP000297714">
    <property type="component" value="Unassembled WGS sequence"/>
</dbReference>
<evidence type="ECO:0000259" key="3">
    <source>
        <dbReference type="Pfam" id="PF11738"/>
    </source>
</evidence>
<evidence type="ECO:0000256" key="2">
    <source>
        <dbReference type="SAM" id="SignalP"/>
    </source>
</evidence>
<dbReference type="InterPro" id="IPR021729">
    <property type="entry name" value="DUF3298"/>
</dbReference>
<feature type="region of interest" description="Disordered" evidence="1">
    <location>
        <begin position="351"/>
        <end position="374"/>
    </location>
</feature>
<gene>
    <name evidence="4" type="ORF">CAGA_15980</name>
</gene>
<keyword evidence="2" id="KW-0732">Signal</keyword>
<feature type="compositionally biased region" description="Low complexity" evidence="1">
    <location>
        <begin position="357"/>
        <end position="366"/>
    </location>
</feature>
<evidence type="ECO:0000313" key="4">
    <source>
        <dbReference type="EMBL" id="TGJ76391.1"/>
    </source>
</evidence>
<comment type="caution">
    <text evidence="4">The sequence shown here is derived from an EMBL/GenBank/DDBJ whole genome shotgun (WGS) entry which is preliminary data.</text>
</comment>
<reference evidence="4 5" key="1">
    <citation type="submission" date="2019-04" db="EMBL/GenBank/DDBJ databases">
        <authorList>
            <person name="Poehlein A."/>
            <person name="Bengelsdorf F.R."/>
            <person name="Duerre P."/>
            <person name="Daniel R."/>
        </authorList>
    </citation>
    <scope>NUCLEOTIDE SEQUENCE [LARGE SCALE GENOMIC DNA]</scope>
    <source>
        <strain evidence="4 5">BS-1</strain>
    </source>
</reference>
<dbReference type="InterPro" id="IPR037126">
    <property type="entry name" value="PdaC/RsiV-like_sf"/>
</dbReference>
<organism evidence="4 5">
    <name type="scientific">Caproiciproducens galactitolivorans</name>
    <dbReference type="NCBI Taxonomy" id="642589"/>
    <lineage>
        <taxon>Bacteria</taxon>
        <taxon>Bacillati</taxon>
        <taxon>Bacillota</taxon>
        <taxon>Clostridia</taxon>
        <taxon>Eubacteriales</taxon>
        <taxon>Acutalibacteraceae</taxon>
        <taxon>Caproiciproducens</taxon>
    </lineage>
</organism>
<dbReference type="AlphaFoldDB" id="A0A4Z0YAW8"/>
<dbReference type="OrthoDB" id="5637at2"/>
<name>A0A4Z0YAW8_9FIRM</name>
<feature type="domain" description="DUF3298" evidence="3">
    <location>
        <begin position="160"/>
        <end position="233"/>
    </location>
</feature>
<evidence type="ECO:0000313" key="5">
    <source>
        <dbReference type="Proteomes" id="UP000297714"/>
    </source>
</evidence>
<dbReference type="Pfam" id="PF11738">
    <property type="entry name" value="DUF3298"/>
    <property type="match status" value="1"/>
</dbReference>
<feature type="chain" id="PRO_5039500168" description="DUF3298 domain-containing protein" evidence="2">
    <location>
        <begin position="21"/>
        <end position="374"/>
    </location>
</feature>